<protein>
    <submittedName>
        <fullName evidence="12">Cytokine-induced anti-apoptosis inhibitor 1, Fe-S biogenesis-domain-containing protein</fullName>
    </submittedName>
</protein>
<organism evidence="12 13">
    <name type="scientific">Mycena pura</name>
    <dbReference type="NCBI Taxonomy" id="153505"/>
    <lineage>
        <taxon>Eukaryota</taxon>
        <taxon>Fungi</taxon>
        <taxon>Dikarya</taxon>
        <taxon>Basidiomycota</taxon>
        <taxon>Agaricomycotina</taxon>
        <taxon>Agaricomycetes</taxon>
        <taxon>Agaricomycetidae</taxon>
        <taxon>Agaricales</taxon>
        <taxon>Marasmiineae</taxon>
        <taxon>Mycenaceae</taxon>
        <taxon>Mycena</taxon>
    </lineage>
</organism>
<dbReference type="HAMAP" id="MF_03115">
    <property type="entry name" value="Anamorsin"/>
    <property type="match status" value="1"/>
</dbReference>
<dbReference type="EMBL" id="JARJCW010000002">
    <property type="protein sequence ID" value="KAJ7228929.1"/>
    <property type="molecule type" value="Genomic_DNA"/>
</dbReference>
<evidence type="ECO:0000256" key="8">
    <source>
        <dbReference type="ARBA" id="ARBA00023128"/>
    </source>
</evidence>
<evidence type="ECO:0000313" key="13">
    <source>
        <dbReference type="Proteomes" id="UP001219525"/>
    </source>
</evidence>
<feature type="binding site" evidence="9">
    <location>
        <position position="263"/>
    </location>
    <ligand>
        <name>[4Fe-4S] cluster</name>
        <dbReference type="ChEBI" id="CHEBI:49883"/>
    </ligand>
</feature>
<dbReference type="GO" id="GO:0009055">
    <property type="term" value="F:electron transfer activity"/>
    <property type="evidence" value="ECO:0007669"/>
    <property type="project" value="UniProtKB-UniRule"/>
</dbReference>
<evidence type="ECO:0000259" key="11">
    <source>
        <dbReference type="Pfam" id="PF16803"/>
    </source>
</evidence>
<comment type="cofactor">
    <cofactor evidence="9">
        <name>[2Fe-2S] cluster</name>
        <dbReference type="ChEBI" id="CHEBI:190135"/>
    </cofactor>
</comment>
<reference evidence="12" key="1">
    <citation type="submission" date="2023-03" db="EMBL/GenBank/DDBJ databases">
        <title>Massive genome expansion in bonnet fungi (Mycena s.s.) driven by repeated elements and novel gene families across ecological guilds.</title>
        <authorList>
            <consortium name="Lawrence Berkeley National Laboratory"/>
            <person name="Harder C.B."/>
            <person name="Miyauchi S."/>
            <person name="Viragh M."/>
            <person name="Kuo A."/>
            <person name="Thoen E."/>
            <person name="Andreopoulos B."/>
            <person name="Lu D."/>
            <person name="Skrede I."/>
            <person name="Drula E."/>
            <person name="Henrissat B."/>
            <person name="Morin E."/>
            <person name="Kohler A."/>
            <person name="Barry K."/>
            <person name="LaButti K."/>
            <person name="Morin E."/>
            <person name="Salamov A."/>
            <person name="Lipzen A."/>
            <person name="Mereny Z."/>
            <person name="Hegedus B."/>
            <person name="Baldrian P."/>
            <person name="Stursova M."/>
            <person name="Weitz H."/>
            <person name="Taylor A."/>
            <person name="Grigoriev I.V."/>
            <person name="Nagy L.G."/>
            <person name="Martin F."/>
            <person name="Kauserud H."/>
        </authorList>
    </citation>
    <scope>NUCLEOTIDE SEQUENCE</scope>
    <source>
        <strain evidence="12">9144</strain>
    </source>
</reference>
<keyword evidence="13" id="KW-1185">Reference proteome</keyword>
<evidence type="ECO:0000256" key="9">
    <source>
        <dbReference type="HAMAP-Rule" id="MF_03115"/>
    </source>
</evidence>
<dbReference type="GO" id="GO:0005758">
    <property type="term" value="C:mitochondrial intermembrane space"/>
    <property type="evidence" value="ECO:0007669"/>
    <property type="project" value="UniProtKB-SubCell"/>
</dbReference>
<name>A0AAD7E505_9AGAR</name>
<feature type="short sequence motif" description="Cx2C motif 2" evidence="9">
    <location>
        <begin position="271"/>
        <end position="274"/>
    </location>
</feature>
<comment type="caution">
    <text evidence="9">Lacks conserved residue(s) required for the propagation of feature annotation.</text>
</comment>
<evidence type="ECO:0000256" key="4">
    <source>
        <dbReference type="ARBA" id="ARBA00022490"/>
    </source>
</evidence>
<keyword evidence="6 9" id="KW-0408">Iron</keyword>
<sequence length="297" mass="31299">MSPGLHEPQPPIAAAAPSKGSALAVGSLSTAQDGKYQSLIANLQSFRTVDRQMLDRLVDGATFLDASTYSSVHVTLSASEYQVLLPKAAALLSQLLDGLQPLGTLHLHNLTSVDSFSSELTLAGFTILSTDNTLIAQKPAPATTALSLKRKKTDPATKKALWTLSAPTAPPIDAEALLTPADRARPVPTCEPVTSGAPRRKKACKGCSCGLRELEEAELLASKTVLLDGSQEGEAVEVSHEERERLVRAARAAPKATSSCGSCFLGDAFRCASCPYLGLPAFKPGEKVEIDFGMDDI</sequence>
<evidence type="ECO:0000313" key="12">
    <source>
        <dbReference type="EMBL" id="KAJ7228929.1"/>
    </source>
</evidence>
<comment type="domain">
    <text evidence="9">The N-terminal domain has structural similarity with S-adenosyl-L-methionine-dependent methyltransferases, but does not bind S-adenosyl-L-methionine. It is required for correct assembly of the 2 Fe-S clusters.</text>
</comment>
<feature type="domain" description="Anamorsin C-terminal" evidence="10">
    <location>
        <begin position="189"/>
        <end position="290"/>
    </location>
</feature>
<evidence type="ECO:0000256" key="3">
    <source>
        <dbReference type="ARBA" id="ARBA00022485"/>
    </source>
</evidence>
<feature type="short sequence motif" description="Cx2C motif 1" evidence="9">
    <location>
        <begin position="260"/>
        <end position="263"/>
    </location>
</feature>
<comment type="domain">
    <text evidence="9">The twin Cx2C motifs are involved in the recognition by the mitochondrial MIA40-ERV1 disulfide relay system. The formation of 2 disulfide bonds in the Cx2C motifs through dithiol/disulfide exchange reactions effectively traps the protein in the mitochondrial intermembrane space.</text>
</comment>
<feature type="binding site" evidence="9">
    <location>
        <position position="260"/>
    </location>
    <ligand>
        <name>[4Fe-4S] cluster</name>
        <dbReference type="ChEBI" id="CHEBI:49883"/>
    </ligand>
</feature>
<feature type="binding site" evidence="9">
    <location>
        <position position="274"/>
    </location>
    <ligand>
        <name>[4Fe-4S] cluster</name>
        <dbReference type="ChEBI" id="CHEBI:49883"/>
    </ligand>
</feature>
<feature type="binding site" evidence="9">
    <location>
        <position position="204"/>
    </location>
    <ligand>
        <name>[2Fe-2S] cluster</name>
        <dbReference type="ChEBI" id="CHEBI:190135"/>
    </ligand>
</feature>
<dbReference type="InterPro" id="IPR031838">
    <property type="entry name" value="Dre2_N"/>
</dbReference>
<evidence type="ECO:0000256" key="5">
    <source>
        <dbReference type="ARBA" id="ARBA00022723"/>
    </source>
</evidence>
<dbReference type="Pfam" id="PF16803">
    <property type="entry name" value="DRE2_N"/>
    <property type="match status" value="1"/>
</dbReference>
<comment type="subcellular location">
    <subcellularLocation>
        <location evidence="9">Cytoplasm</location>
    </subcellularLocation>
    <subcellularLocation>
        <location evidence="9">Mitochondrion intermembrane space</location>
    </subcellularLocation>
</comment>
<keyword evidence="9" id="KW-0001">2Fe-2S</keyword>
<gene>
    <name evidence="12" type="ORF">GGX14DRAFT_415813</name>
</gene>
<evidence type="ECO:0000256" key="7">
    <source>
        <dbReference type="ARBA" id="ARBA00023014"/>
    </source>
</evidence>
<dbReference type="AlphaFoldDB" id="A0AAD7E505"/>
<keyword evidence="4 9" id="KW-0963">Cytoplasm</keyword>
<feature type="region of interest" description="Fe-S binding site B" evidence="9">
    <location>
        <begin position="260"/>
        <end position="274"/>
    </location>
</feature>
<comment type="caution">
    <text evidence="12">The sequence shown here is derived from an EMBL/GenBank/DDBJ whole genome shotgun (WGS) entry which is preliminary data.</text>
</comment>
<feature type="domain" description="Fe-S cluster assembly protein Dre2 N-terminal" evidence="11">
    <location>
        <begin position="35"/>
        <end position="149"/>
    </location>
</feature>
<dbReference type="GO" id="GO:0051537">
    <property type="term" value="F:2 iron, 2 sulfur cluster binding"/>
    <property type="evidence" value="ECO:0007669"/>
    <property type="project" value="UniProtKB-UniRule"/>
</dbReference>
<comment type="cofactor">
    <cofactor evidence="1 9">
        <name>[4Fe-4S] cluster</name>
        <dbReference type="ChEBI" id="CHEBI:49883"/>
    </cofactor>
</comment>
<comment type="similarity">
    <text evidence="2 9">Belongs to the anamorsin family.</text>
</comment>
<evidence type="ECO:0000256" key="2">
    <source>
        <dbReference type="ARBA" id="ARBA00008169"/>
    </source>
</evidence>
<dbReference type="InterPro" id="IPR046408">
    <property type="entry name" value="CIAPIN1"/>
</dbReference>
<dbReference type="PANTHER" id="PTHR13273">
    <property type="entry name" value="ANAMORSIN"/>
    <property type="match status" value="1"/>
</dbReference>
<feature type="binding site" evidence="9">
    <location>
        <position position="209"/>
    </location>
    <ligand>
        <name>[2Fe-2S] cluster</name>
        <dbReference type="ChEBI" id="CHEBI:190135"/>
    </ligand>
</feature>
<keyword evidence="7 9" id="KW-0411">Iron-sulfur</keyword>
<dbReference type="GO" id="GO:0046872">
    <property type="term" value="F:metal ion binding"/>
    <property type="evidence" value="ECO:0007669"/>
    <property type="project" value="UniProtKB-KW"/>
</dbReference>
<keyword evidence="5 9" id="KW-0479">Metal-binding</keyword>
<feature type="binding site" evidence="9">
    <location>
        <position position="271"/>
    </location>
    <ligand>
        <name>[4Fe-4S] cluster</name>
        <dbReference type="ChEBI" id="CHEBI:49883"/>
    </ligand>
</feature>
<evidence type="ECO:0000256" key="1">
    <source>
        <dbReference type="ARBA" id="ARBA00001966"/>
    </source>
</evidence>
<evidence type="ECO:0000259" key="10">
    <source>
        <dbReference type="Pfam" id="PF05093"/>
    </source>
</evidence>
<keyword evidence="3 9" id="KW-0004">4Fe-4S</keyword>
<comment type="domain">
    <text evidence="9">The C-terminal domain binds 2 Fe-S clusters but is otherwise mostly in an intrinsically disordered conformation.</text>
</comment>
<dbReference type="GO" id="GO:0051539">
    <property type="term" value="F:4 iron, 4 sulfur cluster binding"/>
    <property type="evidence" value="ECO:0007669"/>
    <property type="project" value="UniProtKB-KW"/>
</dbReference>
<feature type="binding site" evidence="9">
    <location>
        <position position="190"/>
    </location>
    <ligand>
        <name>[2Fe-2S] cluster</name>
        <dbReference type="ChEBI" id="CHEBI:190135"/>
    </ligand>
</feature>
<dbReference type="Proteomes" id="UP001219525">
    <property type="component" value="Unassembled WGS sequence"/>
</dbReference>
<keyword evidence="8 9" id="KW-0496">Mitochondrion</keyword>
<proteinExistence type="inferred from homology"/>
<dbReference type="Pfam" id="PF05093">
    <property type="entry name" value="CIAPIN1"/>
    <property type="match status" value="1"/>
</dbReference>
<evidence type="ECO:0000256" key="6">
    <source>
        <dbReference type="ARBA" id="ARBA00023004"/>
    </source>
</evidence>
<dbReference type="GO" id="GO:0016226">
    <property type="term" value="P:iron-sulfur cluster assembly"/>
    <property type="evidence" value="ECO:0007669"/>
    <property type="project" value="UniProtKB-UniRule"/>
</dbReference>
<dbReference type="PANTHER" id="PTHR13273:SF14">
    <property type="entry name" value="ANAMORSIN"/>
    <property type="match status" value="1"/>
</dbReference>
<accession>A0AAD7E505</accession>
<dbReference type="Gene3D" id="3.40.50.11000">
    <property type="entry name" value="Fe-S cluster assembly protein Dre2, N-terminal domain"/>
    <property type="match status" value="1"/>
</dbReference>
<feature type="binding site" evidence="9">
    <location>
        <position position="207"/>
    </location>
    <ligand>
        <name>[2Fe-2S] cluster</name>
        <dbReference type="ChEBI" id="CHEBI:190135"/>
    </ligand>
</feature>
<dbReference type="InterPro" id="IPR007785">
    <property type="entry name" value="Anamorsin"/>
</dbReference>